<evidence type="ECO:0000256" key="5">
    <source>
        <dbReference type="ARBA" id="ARBA00023098"/>
    </source>
</evidence>
<name>A0A8J2P9F3_9HEXA</name>
<dbReference type="Proteomes" id="UP000708208">
    <property type="component" value="Unassembled WGS sequence"/>
</dbReference>
<comment type="catalytic activity">
    <reaction evidence="1">
        <text>a 1,2-diacyl-sn-glycero-3-phospho-(1D-myo-inositol-4,5-bisphosphate) + H2O = 1D-myo-inositol 1,4,5-trisphosphate + a 1,2-diacyl-sn-glycerol + H(+)</text>
        <dbReference type="Rhea" id="RHEA:33179"/>
        <dbReference type="ChEBI" id="CHEBI:15377"/>
        <dbReference type="ChEBI" id="CHEBI:15378"/>
        <dbReference type="ChEBI" id="CHEBI:17815"/>
        <dbReference type="ChEBI" id="CHEBI:58456"/>
        <dbReference type="ChEBI" id="CHEBI:203600"/>
        <dbReference type="EC" id="3.1.4.11"/>
    </reaction>
</comment>
<dbReference type="InterPro" id="IPR000909">
    <property type="entry name" value="PLipase_C_PInositol-sp_X_dom"/>
</dbReference>
<keyword evidence="4" id="KW-0442">Lipid degradation</keyword>
<dbReference type="GO" id="GO:0051209">
    <property type="term" value="P:release of sequestered calcium ion into cytosol"/>
    <property type="evidence" value="ECO:0007669"/>
    <property type="project" value="TreeGrafter"/>
</dbReference>
<evidence type="ECO:0000259" key="8">
    <source>
        <dbReference type="SMART" id="SM00148"/>
    </source>
</evidence>
<dbReference type="Pfam" id="PF00388">
    <property type="entry name" value="PI-PLC-X"/>
    <property type="match status" value="1"/>
</dbReference>
<dbReference type="PANTHER" id="PTHR10336">
    <property type="entry name" value="PHOSPHOINOSITIDE-SPECIFIC PHOSPHOLIPASE C FAMILY PROTEIN"/>
    <property type="match status" value="1"/>
</dbReference>
<dbReference type="PANTHER" id="PTHR10336:SF159">
    <property type="entry name" value="1-PHOSPHATIDYLINOSITOL 4,5-BISPHOSPHATE PHOSPHODIESTERASE GAMMA"/>
    <property type="match status" value="1"/>
</dbReference>
<evidence type="ECO:0000256" key="2">
    <source>
        <dbReference type="ARBA" id="ARBA00012368"/>
    </source>
</evidence>
<keyword evidence="5" id="KW-0443">Lipid metabolism</keyword>
<feature type="region of interest" description="Disordered" evidence="7">
    <location>
        <begin position="443"/>
        <end position="462"/>
    </location>
</feature>
<dbReference type="GO" id="GO:0048015">
    <property type="term" value="P:phosphatidylinositol-mediated signaling"/>
    <property type="evidence" value="ECO:0007669"/>
    <property type="project" value="TreeGrafter"/>
</dbReference>
<dbReference type="AlphaFoldDB" id="A0A8J2P9F3"/>
<proteinExistence type="predicted"/>
<dbReference type="GO" id="GO:0032587">
    <property type="term" value="C:ruffle membrane"/>
    <property type="evidence" value="ECO:0007669"/>
    <property type="project" value="TreeGrafter"/>
</dbReference>
<accession>A0A8J2P9F3</accession>
<evidence type="ECO:0000313" key="10">
    <source>
        <dbReference type="Proteomes" id="UP000708208"/>
    </source>
</evidence>
<dbReference type="EMBL" id="CAJVCH010164853">
    <property type="protein sequence ID" value="CAG7728526.1"/>
    <property type="molecule type" value="Genomic_DNA"/>
</dbReference>
<dbReference type="FunFam" id="3.20.20.190:FF:000084">
    <property type="match status" value="1"/>
</dbReference>
<feature type="domain" description="Phosphatidylinositol-specific phospholipase C X" evidence="8">
    <location>
        <begin position="297"/>
        <end position="441"/>
    </location>
</feature>
<evidence type="ECO:0000256" key="6">
    <source>
        <dbReference type="ARBA" id="ARBA00023224"/>
    </source>
</evidence>
<sequence>MGDLYTNIQNGSENPVDDISRVKDAPLQRFYSPKKQENVLLKFDPSTCELKCCIKRGNSTHTQLTIWLGDIREVRAGKSNKAFPTSSSDSKRLDENRCFIIFYGNEFILKSICLAASCIDEAQTWITSLRALKANTAIHYPIKLDNWMSETFNTVVSTGANMRLEQLRTVTNKVNYRLSTRKLRDEFGEFSANDSLSFEGFSLLLRRWLHNQQIFTDILGPYAILDYAGAEKIPFSAFQAFIQNEQNEEVLERDQYPFRDNGSLLMDKYNVRIDDAIDYLFSTQNQIWDEQYSKVYQDMTQPLSHYWIASSHNTYLTGHQLNSESSVEAYVRCLRWGCRCIELDCWDGPNNNPVIYHGMTLTTKILFVDVLEAIRDHAFETSDYPVILSIENHCSPRQQKVMAKKFQEILGKLLVTLPINRTESTLPSPTQLMRKILLKCKQAPSEPRPMNSSGSKKHGSTKLNETLMSGKMYLQNPSGQWQPFFFALTKTKLEYTEIPDKRQSELQPASDAVNYLSNFIQTIGRRLQNMRMLD</sequence>
<dbReference type="EC" id="3.1.4.11" evidence="2"/>
<dbReference type="InterPro" id="IPR001192">
    <property type="entry name" value="PI-PLC_fam"/>
</dbReference>
<organism evidence="9 10">
    <name type="scientific">Allacma fusca</name>
    <dbReference type="NCBI Taxonomy" id="39272"/>
    <lineage>
        <taxon>Eukaryota</taxon>
        <taxon>Metazoa</taxon>
        <taxon>Ecdysozoa</taxon>
        <taxon>Arthropoda</taxon>
        <taxon>Hexapoda</taxon>
        <taxon>Collembola</taxon>
        <taxon>Symphypleona</taxon>
        <taxon>Sminthuridae</taxon>
        <taxon>Allacma</taxon>
    </lineage>
</organism>
<evidence type="ECO:0000256" key="3">
    <source>
        <dbReference type="ARBA" id="ARBA00022801"/>
    </source>
</evidence>
<dbReference type="OrthoDB" id="8249496at2759"/>
<evidence type="ECO:0000256" key="7">
    <source>
        <dbReference type="SAM" id="MobiDB-lite"/>
    </source>
</evidence>
<keyword evidence="3" id="KW-0378">Hydrolase</keyword>
<protein>
    <recommendedName>
        <fullName evidence="2">phosphoinositide phospholipase C</fullName>
        <ecNumber evidence="2">3.1.4.11</ecNumber>
    </recommendedName>
</protein>
<keyword evidence="6" id="KW-0807">Transducer</keyword>
<dbReference type="SMART" id="SM00148">
    <property type="entry name" value="PLCXc"/>
    <property type="match status" value="1"/>
</dbReference>
<dbReference type="PROSITE" id="PS50007">
    <property type="entry name" value="PIPLC_X_DOMAIN"/>
    <property type="match status" value="1"/>
</dbReference>
<evidence type="ECO:0000313" key="9">
    <source>
        <dbReference type="EMBL" id="CAG7728526.1"/>
    </source>
</evidence>
<keyword evidence="10" id="KW-1185">Reference proteome</keyword>
<dbReference type="CDD" id="cd08558">
    <property type="entry name" value="PI-PLCc_eukaryota"/>
    <property type="match status" value="1"/>
</dbReference>
<evidence type="ECO:0000256" key="1">
    <source>
        <dbReference type="ARBA" id="ARBA00001195"/>
    </source>
</evidence>
<dbReference type="GO" id="GO:0004435">
    <property type="term" value="F:phosphatidylinositol-4,5-bisphosphate phospholipase C activity"/>
    <property type="evidence" value="ECO:0007669"/>
    <property type="project" value="UniProtKB-EC"/>
</dbReference>
<evidence type="ECO:0000256" key="4">
    <source>
        <dbReference type="ARBA" id="ARBA00022963"/>
    </source>
</evidence>
<dbReference type="GO" id="GO:0046488">
    <property type="term" value="P:phosphatidylinositol metabolic process"/>
    <property type="evidence" value="ECO:0007669"/>
    <property type="project" value="TreeGrafter"/>
</dbReference>
<gene>
    <name evidence="9" type="ORF">AFUS01_LOCUS17297</name>
</gene>
<comment type="caution">
    <text evidence="9">The sequence shown here is derived from an EMBL/GenBank/DDBJ whole genome shotgun (WGS) entry which is preliminary data.</text>
</comment>
<dbReference type="GO" id="GO:0016042">
    <property type="term" value="P:lipid catabolic process"/>
    <property type="evidence" value="ECO:0007669"/>
    <property type="project" value="UniProtKB-KW"/>
</dbReference>
<reference evidence="9" key="1">
    <citation type="submission" date="2021-06" db="EMBL/GenBank/DDBJ databases">
        <authorList>
            <person name="Hodson N. C."/>
            <person name="Mongue J. A."/>
            <person name="Jaron S. K."/>
        </authorList>
    </citation>
    <scope>NUCLEOTIDE SEQUENCE</scope>
</reference>